<dbReference type="InterPro" id="IPR036010">
    <property type="entry name" value="2Fe-2S_ferredoxin-like_sf"/>
</dbReference>
<feature type="transmembrane region" description="Helical" evidence="15">
    <location>
        <begin position="136"/>
        <end position="155"/>
    </location>
</feature>
<evidence type="ECO:0000256" key="9">
    <source>
        <dbReference type="ARBA" id="ARBA00022989"/>
    </source>
</evidence>
<dbReference type="Gene3D" id="2.40.30.10">
    <property type="entry name" value="Translation factors"/>
    <property type="match status" value="1"/>
</dbReference>
<keyword evidence="6" id="KW-0001">2Fe-2S</keyword>
<evidence type="ECO:0000259" key="17">
    <source>
        <dbReference type="PROSITE" id="PS51384"/>
    </source>
</evidence>
<proteinExistence type="predicted"/>
<dbReference type="GO" id="GO:0050660">
    <property type="term" value="F:flavin adenine dinucleotide binding"/>
    <property type="evidence" value="ECO:0007669"/>
    <property type="project" value="TreeGrafter"/>
</dbReference>
<dbReference type="Gene3D" id="3.10.20.30">
    <property type="match status" value="1"/>
</dbReference>
<keyword evidence="10" id="KW-0560">Oxidoreductase</keyword>
<evidence type="ECO:0000256" key="3">
    <source>
        <dbReference type="ARBA" id="ARBA00022475"/>
    </source>
</evidence>
<dbReference type="Pfam" id="PF00175">
    <property type="entry name" value="NAD_binding_1"/>
    <property type="match status" value="1"/>
</dbReference>
<evidence type="ECO:0000256" key="14">
    <source>
        <dbReference type="ARBA" id="ARBA00034078"/>
    </source>
</evidence>
<dbReference type="SUPFAM" id="SSF63380">
    <property type="entry name" value="Riboflavin synthase domain-like"/>
    <property type="match status" value="1"/>
</dbReference>
<dbReference type="GO" id="GO:0016491">
    <property type="term" value="F:oxidoreductase activity"/>
    <property type="evidence" value="ECO:0007669"/>
    <property type="project" value="UniProtKB-KW"/>
</dbReference>
<dbReference type="InterPro" id="IPR039261">
    <property type="entry name" value="FNR_nucleotide-bd"/>
</dbReference>
<dbReference type="PANTHER" id="PTHR47354">
    <property type="entry name" value="NADH OXIDOREDUCTASE HCR"/>
    <property type="match status" value="1"/>
</dbReference>
<dbReference type="PROSITE" id="PS51085">
    <property type="entry name" value="2FE2S_FER_2"/>
    <property type="match status" value="1"/>
</dbReference>
<keyword evidence="3" id="KW-1003">Cell membrane</keyword>
<dbReference type="GO" id="GO:0022904">
    <property type="term" value="P:respiratory electron transport chain"/>
    <property type="evidence" value="ECO:0007669"/>
    <property type="project" value="InterPro"/>
</dbReference>
<dbReference type="GO" id="GO:0046872">
    <property type="term" value="F:metal ion binding"/>
    <property type="evidence" value="ECO:0007669"/>
    <property type="project" value="UniProtKB-KW"/>
</dbReference>
<evidence type="ECO:0000256" key="6">
    <source>
        <dbReference type="ARBA" id="ARBA00022714"/>
    </source>
</evidence>
<dbReference type="PROSITE" id="PS51384">
    <property type="entry name" value="FAD_FR"/>
    <property type="match status" value="1"/>
</dbReference>
<evidence type="ECO:0000256" key="8">
    <source>
        <dbReference type="ARBA" id="ARBA00022827"/>
    </source>
</evidence>
<evidence type="ECO:0000313" key="19">
    <source>
        <dbReference type="Proteomes" id="UP000242861"/>
    </source>
</evidence>
<evidence type="ECO:0000256" key="2">
    <source>
        <dbReference type="ARBA" id="ARBA00004651"/>
    </source>
</evidence>
<dbReference type="SUPFAM" id="SSF81342">
    <property type="entry name" value="Transmembrane di-heme cytochromes"/>
    <property type="match status" value="1"/>
</dbReference>
<keyword evidence="13 15" id="KW-0472">Membrane</keyword>
<evidence type="ECO:0000256" key="13">
    <source>
        <dbReference type="ARBA" id="ARBA00023136"/>
    </source>
</evidence>
<evidence type="ECO:0000256" key="12">
    <source>
        <dbReference type="ARBA" id="ARBA00023014"/>
    </source>
</evidence>
<dbReference type="EMBL" id="PIYS01000016">
    <property type="protein sequence ID" value="PKF71190.1"/>
    <property type="molecule type" value="Genomic_DNA"/>
</dbReference>
<comment type="subcellular location">
    <subcellularLocation>
        <location evidence="2">Cell membrane</location>
        <topology evidence="2">Multi-pass membrane protein</topology>
    </subcellularLocation>
</comment>
<dbReference type="PANTHER" id="PTHR47354:SF8">
    <property type="entry name" value="1,2-PHENYLACETYL-COA EPOXIDASE, SUBUNIT E"/>
    <property type="match status" value="1"/>
</dbReference>
<dbReference type="InterPro" id="IPR001433">
    <property type="entry name" value="OxRdtase_FAD/NAD-bd"/>
</dbReference>
<organism evidence="18 19">
    <name type="scientific">Pseudomonas fluvialis</name>
    <dbReference type="NCBI Taxonomy" id="1793966"/>
    <lineage>
        <taxon>Bacteria</taxon>
        <taxon>Pseudomonadati</taxon>
        <taxon>Pseudomonadota</taxon>
        <taxon>Gammaproteobacteria</taxon>
        <taxon>Pseudomonadales</taxon>
        <taxon>Pseudomonadaceae</taxon>
        <taxon>Pseudomonas</taxon>
    </lineage>
</organism>
<dbReference type="PRINTS" id="PR00410">
    <property type="entry name" value="PHEHYDRXLASE"/>
</dbReference>
<dbReference type="CDD" id="cd06214">
    <property type="entry name" value="PA_degradation_oxidoreductase_like"/>
    <property type="match status" value="1"/>
</dbReference>
<dbReference type="InterPro" id="IPR001709">
    <property type="entry name" value="Flavoprot_Pyr_Nucl_cyt_Rdtase"/>
</dbReference>
<keyword evidence="8" id="KW-0274">FAD</keyword>
<sequence length="518" mass="56117">MAAFNRFRLFHWLLAGFFLGAYLSGDDAETLHIWLGYGLLVLLVWRLLIVPLRLRGFPQLLPPKGQRKTPSRLAVGKWLTVAALGSFAMASLIGLGMVDNGDVLAVLPGVGPDVFGAASDINFVDWMGDAEEVHEFFANLGLWLIGLHVLYVLLFRRPLVWPMLRGVSRPGPAAELAAPRLSGAPAAAQSLARLRVVARNEETADSCSLLLQVPQEQRSRFVAKPGQFLTVQVPGEEGPVRRCYSLSQLPDSEGVLRVTIKRARAGKVSNWLLDNLKAGDWLEALPPAGRFVPSSLDQDVLLLGAGSGITPLRAILQAVLQQGTGQVLLFYACRDGDSVIFADELTRLAAAYPERFTLCVWLDAQQGIPDSQAIARQLADWPVAEAFICGPEAFMGNARAALRLRGVAESAIHQESFALTSTRRDVPGTASRLKVTLAGRQHSVPVVGQQVVLQAMEQAGLQPPQACRVGVCGVCRCRVVTGQASMLSNQVLSEEEQRQGWILACQAVVGSPLVELQY</sequence>
<dbReference type="InterPro" id="IPR017938">
    <property type="entry name" value="Riboflavin_synthase-like_b-brl"/>
</dbReference>
<keyword evidence="12" id="KW-0411">Iron-sulfur</keyword>
<dbReference type="GO" id="GO:0051537">
    <property type="term" value="F:2 iron, 2 sulfur cluster binding"/>
    <property type="evidence" value="ECO:0007669"/>
    <property type="project" value="UniProtKB-KW"/>
</dbReference>
<name>A0A2I0CPX0_9PSED</name>
<keyword evidence="9 15" id="KW-1133">Transmembrane helix</keyword>
<dbReference type="PRINTS" id="PR00371">
    <property type="entry name" value="FPNCR"/>
</dbReference>
<feature type="domain" description="2Fe-2S ferredoxin-type" evidence="16">
    <location>
        <begin position="431"/>
        <end position="518"/>
    </location>
</feature>
<dbReference type="InterPro" id="IPR012675">
    <property type="entry name" value="Beta-grasp_dom_sf"/>
</dbReference>
<dbReference type="RefSeq" id="WP_101193536.1">
    <property type="nucleotide sequence ID" value="NZ_PIYS01000016.1"/>
</dbReference>
<evidence type="ECO:0000256" key="11">
    <source>
        <dbReference type="ARBA" id="ARBA00023004"/>
    </source>
</evidence>
<dbReference type="Proteomes" id="UP000242861">
    <property type="component" value="Unassembled WGS sequence"/>
</dbReference>
<dbReference type="Gene3D" id="3.40.50.80">
    <property type="entry name" value="Nucleotide-binding domain of ferredoxin-NADP reductase (FNR) module"/>
    <property type="match status" value="1"/>
</dbReference>
<dbReference type="InterPro" id="IPR017927">
    <property type="entry name" value="FAD-bd_FR_type"/>
</dbReference>
<dbReference type="GO" id="GO:0005886">
    <property type="term" value="C:plasma membrane"/>
    <property type="evidence" value="ECO:0007669"/>
    <property type="project" value="UniProtKB-SubCell"/>
</dbReference>
<comment type="cofactor">
    <cofactor evidence="14">
        <name>[2Fe-2S] cluster</name>
        <dbReference type="ChEBI" id="CHEBI:190135"/>
    </cofactor>
</comment>
<dbReference type="InterPro" id="IPR011577">
    <property type="entry name" value="Cyt_b561_bac/Ni-Hgenase"/>
</dbReference>
<dbReference type="CDD" id="cd00207">
    <property type="entry name" value="fer2"/>
    <property type="match status" value="1"/>
</dbReference>
<evidence type="ECO:0000256" key="5">
    <source>
        <dbReference type="ARBA" id="ARBA00022692"/>
    </source>
</evidence>
<keyword evidence="5 15" id="KW-0812">Transmembrane</keyword>
<protein>
    <submittedName>
        <fullName evidence="18">Ferredoxin:oxidoreductase FAD/NAD(P)-binding protein</fullName>
    </submittedName>
</protein>
<evidence type="ECO:0000259" key="16">
    <source>
        <dbReference type="PROSITE" id="PS51085"/>
    </source>
</evidence>
<feature type="transmembrane region" description="Helical" evidence="15">
    <location>
        <begin position="35"/>
        <end position="54"/>
    </location>
</feature>
<evidence type="ECO:0000256" key="15">
    <source>
        <dbReference type="SAM" id="Phobius"/>
    </source>
</evidence>
<keyword evidence="11" id="KW-0408">Iron</keyword>
<dbReference type="InterPro" id="IPR001041">
    <property type="entry name" value="2Fe-2S_ferredoxin-type"/>
</dbReference>
<comment type="cofactor">
    <cofactor evidence="1">
        <name>FAD</name>
        <dbReference type="ChEBI" id="CHEBI:57692"/>
    </cofactor>
</comment>
<evidence type="ECO:0000256" key="7">
    <source>
        <dbReference type="ARBA" id="ARBA00022723"/>
    </source>
</evidence>
<dbReference type="InterPro" id="IPR008333">
    <property type="entry name" value="Cbr1-like_FAD-bd_dom"/>
</dbReference>
<dbReference type="InterPro" id="IPR006058">
    <property type="entry name" value="2Fe2S_fd_BS"/>
</dbReference>
<dbReference type="InterPro" id="IPR016174">
    <property type="entry name" value="Di-haem_cyt_TM"/>
</dbReference>
<evidence type="ECO:0000256" key="1">
    <source>
        <dbReference type="ARBA" id="ARBA00001974"/>
    </source>
</evidence>
<comment type="caution">
    <text evidence="18">The sequence shown here is derived from an EMBL/GenBank/DDBJ whole genome shotgun (WGS) entry which is preliminary data.</text>
</comment>
<dbReference type="InterPro" id="IPR050415">
    <property type="entry name" value="MRET"/>
</dbReference>
<feature type="domain" description="FAD-binding FR-type" evidence="17">
    <location>
        <begin position="189"/>
        <end position="294"/>
    </location>
</feature>
<dbReference type="GO" id="GO:0009055">
    <property type="term" value="F:electron transfer activity"/>
    <property type="evidence" value="ECO:0007669"/>
    <property type="project" value="InterPro"/>
</dbReference>
<dbReference type="PROSITE" id="PS00197">
    <property type="entry name" value="2FE2S_FER_1"/>
    <property type="match status" value="1"/>
</dbReference>
<keyword evidence="7" id="KW-0479">Metal-binding</keyword>
<evidence type="ECO:0000256" key="4">
    <source>
        <dbReference type="ARBA" id="ARBA00022630"/>
    </source>
</evidence>
<evidence type="ECO:0000256" key="10">
    <source>
        <dbReference type="ARBA" id="ARBA00023002"/>
    </source>
</evidence>
<feature type="transmembrane region" description="Helical" evidence="15">
    <location>
        <begin position="75"/>
        <end position="98"/>
    </location>
</feature>
<evidence type="ECO:0000313" key="18">
    <source>
        <dbReference type="EMBL" id="PKF71190.1"/>
    </source>
</evidence>
<dbReference type="Pfam" id="PF01292">
    <property type="entry name" value="Ni_hydr_CYTB"/>
    <property type="match status" value="1"/>
</dbReference>
<reference evidence="19" key="1">
    <citation type="submission" date="2017-12" db="EMBL/GenBank/DDBJ databases">
        <authorList>
            <person name="Yu X.-Y."/>
        </authorList>
    </citation>
    <scope>NUCLEOTIDE SEQUENCE [LARGE SCALE GENOMIC DNA]</scope>
    <source>
        <strain evidence="19">ZYSR67-Z</strain>
    </source>
</reference>
<dbReference type="SUPFAM" id="SSF52343">
    <property type="entry name" value="Ferredoxin reductase-like, C-terminal NADP-linked domain"/>
    <property type="match status" value="1"/>
</dbReference>
<dbReference type="Pfam" id="PF00970">
    <property type="entry name" value="FAD_binding_6"/>
    <property type="match status" value="1"/>
</dbReference>
<dbReference type="Pfam" id="PF00111">
    <property type="entry name" value="Fer2"/>
    <property type="match status" value="1"/>
</dbReference>
<gene>
    <name evidence="18" type="ORF">CW360_09525</name>
</gene>
<dbReference type="AlphaFoldDB" id="A0A2I0CPX0"/>
<keyword evidence="4" id="KW-0285">Flavoprotein</keyword>
<dbReference type="SUPFAM" id="SSF54292">
    <property type="entry name" value="2Fe-2S ferredoxin-like"/>
    <property type="match status" value="1"/>
</dbReference>
<accession>A0A2I0CPX0</accession>